<sequence length="246" mass="27588">MYNLEALEDLEPLPFPNEQREFSLPEAEFSALLSKKRAASEEARQSTEGPPSIIAVVTDNTTKGHVTSYYGPTLEKYTSFQVHPSDLVRQISSIDSENMSEMVCMQQLSPHRLILAGLQDQMIDFDLITLKETNLVTLESAYLETQSDSYILENNRESKQAMAMVSMSTVKSNRSGKQNYLAYPDETNADLSKTTSDLYQAIDVRHASLILALKNISVLATPEDAELPHTATKQKRLSSNYHHLVQ</sequence>
<gene>
    <name evidence="2" type="primary">PAN2</name>
    <name evidence="2" type="ORF">EVAR_69008_1</name>
</gene>
<dbReference type="STRING" id="151549.A0A4C1SLR3"/>
<feature type="domain" description="PAN2-PAN3 deadenylation complex catalytic subunit PAN2 N-terminal" evidence="1">
    <location>
        <begin position="62"/>
        <end position="96"/>
    </location>
</feature>
<dbReference type="Proteomes" id="UP000299102">
    <property type="component" value="Unassembled WGS sequence"/>
</dbReference>
<reference evidence="2 3" key="1">
    <citation type="journal article" date="2019" name="Commun. Biol.">
        <title>The bagworm genome reveals a unique fibroin gene that provides high tensile strength.</title>
        <authorList>
            <person name="Kono N."/>
            <person name="Nakamura H."/>
            <person name="Ohtoshi R."/>
            <person name="Tomita M."/>
            <person name="Numata K."/>
            <person name="Arakawa K."/>
        </authorList>
    </citation>
    <scope>NUCLEOTIDE SEQUENCE [LARGE SCALE GENOMIC DNA]</scope>
</reference>
<keyword evidence="3" id="KW-1185">Reference proteome</keyword>
<evidence type="ECO:0000313" key="2">
    <source>
        <dbReference type="EMBL" id="GBP02247.1"/>
    </source>
</evidence>
<name>A0A4C1SLR3_EUMVA</name>
<evidence type="ECO:0000259" key="1">
    <source>
        <dbReference type="Pfam" id="PF20770"/>
    </source>
</evidence>
<dbReference type="OrthoDB" id="5595141at2759"/>
<dbReference type="InterPro" id="IPR015943">
    <property type="entry name" value="WD40/YVTN_repeat-like_dom_sf"/>
</dbReference>
<proteinExistence type="predicted"/>
<dbReference type="InterPro" id="IPR048841">
    <property type="entry name" value="PAN2_N"/>
</dbReference>
<evidence type="ECO:0000313" key="3">
    <source>
        <dbReference type="Proteomes" id="UP000299102"/>
    </source>
</evidence>
<comment type="caution">
    <text evidence="2">The sequence shown here is derived from an EMBL/GenBank/DDBJ whole genome shotgun (WGS) entry which is preliminary data.</text>
</comment>
<dbReference type="EMBL" id="BGZK01003530">
    <property type="protein sequence ID" value="GBP02247.1"/>
    <property type="molecule type" value="Genomic_DNA"/>
</dbReference>
<organism evidence="2 3">
    <name type="scientific">Eumeta variegata</name>
    <name type="common">Bagworm moth</name>
    <name type="synonym">Eumeta japonica</name>
    <dbReference type="NCBI Taxonomy" id="151549"/>
    <lineage>
        <taxon>Eukaryota</taxon>
        <taxon>Metazoa</taxon>
        <taxon>Ecdysozoa</taxon>
        <taxon>Arthropoda</taxon>
        <taxon>Hexapoda</taxon>
        <taxon>Insecta</taxon>
        <taxon>Pterygota</taxon>
        <taxon>Neoptera</taxon>
        <taxon>Endopterygota</taxon>
        <taxon>Lepidoptera</taxon>
        <taxon>Glossata</taxon>
        <taxon>Ditrysia</taxon>
        <taxon>Tineoidea</taxon>
        <taxon>Psychidae</taxon>
        <taxon>Oiketicinae</taxon>
        <taxon>Eumeta</taxon>
    </lineage>
</organism>
<accession>A0A4C1SLR3</accession>
<dbReference type="Gene3D" id="2.130.10.10">
    <property type="entry name" value="YVTN repeat-like/Quinoprotein amine dehydrogenase"/>
    <property type="match status" value="1"/>
</dbReference>
<protein>
    <submittedName>
        <fullName evidence="2">PAN2-PAN3 deadenylation complex catalytic subunit PAN2</fullName>
    </submittedName>
</protein>
<dbReference type="Pfam" id="PF20770">
    <property type="entry name" value="PAN2_N"/>
    <property type="match status" value="1"/>
</dbReference>
<dbReference type="AlphaFoldDB" id="A0A4C1SLR3"/>